<evidence type="ECO:0000259" key="9">
    <source>
        <dbReference type="Pfam" id="PF13231"/>
    </source>
</evidence>
<feature type="domain" description="Glycosyltransferase RgtA/B/C/D-like" evidence="9">
    <location>
        <begin position="78"/>
        <end position="225"/>
    </location>
</feature>
<dbReference type="Pfam" id="PF13231">
    <property type="entry name" value="PMT_2"/>
    <property type="match status" value="1"/>
</dbReference>
<dbReference type="GO" id="GO:0005886">
    <property type="term" value="C:plasma membrane"/>
    <property type="evidence" value="ECO:0007669"/>
    <property type="project" value="UniProtKB-SubCell"/>
</dbReference>
<feature type="transmembrane region" description="Helical" evidence="8">
    <location>
        <begin position="271"/>
        <end position="292"/>
    </location>
</feature>
<feature type="transmembrane region" description="Helical" evidence="8">
    <location>
        <begin position="173"/>
        <end position="203"/>
    </location>
</feature>
<comment type="caution">
    <text evidence="10">The sequence shown here is derived from an EMBL/GenBank/DDBJ whole genome shotgun (WGS) entry which is preliminary data.</text>
</comment>
<feature type="transmembrane region" description="Helical" evidence="8">
    <location>
        <begin position="75"/>
        <end position="93"/>
    </location>
</feature>
<accession>A0A0G1J712</accession>
<dbReference type="PANTHER" id="PTHR33908:SF11">
    <property type="entry name" value="MEMBRANE PROTEIN"/>
    <property type="match status" value="1"/>
</dbReference>
<feature type="transmembrane region" description="Helical" evidence="8">
    <location>
        <begin position="304"/>
        <end position="322"/>
    </location>
</feature>
<reference evidence="10 11" key="1">
    <citation type="journal article" date="2015" name="Nature">
        <title>rRNA introns, odd ribosomes, and small enigmatic genomes across a large radiation of phyla.</title>
        <authorList>
            <person name="Brown C.T."/>
            <person name="Hug L.A."/>
            <person name="Thomas B.C."/>
            <person name="Sharon I."/>
            <person name="Castelle C.J."/>
            <person name="Singh A."/>
            <person name="Wilkins M.J."/>
            <person name="Williams K.H."/>
            <person name="Banfield J.F."/>
        </authorList>
    </citation>
    <scope>NUCLEOTIDE SEQUENCE [LARGE SCALE GENOMIC DNA]</scope>
</reference>
<evidence type="ECO:0000256" key="7">
    <source>
        <dbReference type="ARBA" id="ARBA00023136"/>
    </source>
</evidence>
<keyword evidence="2" id="KW-1003">Cell membrane</keyword>
<feature type="transmembrane region" description="Helical" evidence="8">
    <location>
        <begin position="215"/>
        <end position="242"/>
    </location>
</feature>
<keyword evidence="4 10" id="KW-0808">Transferase</keyword>
<protein>
    <submittedName>
        <fullName evidence="10">Dolichyl-phosphate-mannose-protein mannosyltransferase</fullName>
    </submittedName>
</protein>
<sequence>MNFKNFLISVVLFILAILVVGRNLKKPFIGLHDWNGARYGNIARNYVRYGFFTTRFAQVENSGEVEPSDFRYYTHWQPLLPILISVSYRFFGINEWATRLIPLLATAGAIVTLYFIGRTMFDWRVGVGASILALATPIIRYFGKNPVHEPLALFFVLLTFLGASLVIKKKKGGWFLIYLGTTLTFLTNWSGVFLVLALTVILFKEVKKIKLLNIWLLGISLVGLHFLHILVVTGSAFGGGFLEAALQRTSMGGTAALTPFGFFEFLDRLRLWSFSLFTVSLLLFSFLGSVLLFRKGRKDTKKVFLGLLIWGGLYPLSLPNAAFIHNYFIYGLIGLISLSASVAALSLFKNRFYTLALLILLTVAVWFERGAFLSALENGRVDSLAVEIGKEINNKVPFGESVLVKPYEFAASRLPHLSFYSDKKIVLTANSGYNWEVEVKNDGSYSLLPRER</sequence>
<feature type="transmembrane region" description="Helical" evidence="8">
    <location>
        <begin position="100"/>
        <end position="117"/>
    </location>
</feature>
<evidence type="ECO:0000256" key="1">
    <source>
        <dbReference type="ARBA" id="ARBA00004651"/>
    </source>
</evidence>
<dbReference type="EMBL" id="LCIZ01000015">
    <property type="protein sequence ID" value="KKT67103.1"/>
    <property type="molecule type" value="Genomic_DNA"/>
</dbReference>
<feature type="transmembrane region" description="Helical" evidence="8">
    <location>
        <begin position="123"/>
        <end position="143"/>
    </location>
</feature>
<evidence type="ECO:0000256" key="4">
    <source>
        <dbReference type="ARBA" id="ARBA00022679"/>
    </source>
</evidence>
<evidence type="ECO:0000256" key="5">
    <source>
        <dbReference type="ARBA" id="ARBA00022692"/>
    </source>
</evidence>
<organism evidence="10 11">
    <name type="scientific">Candidatus Curtissbacteria bacterium GW2011_GWC1_44_33</name>
    <dbReference type="NCBI Taxonomy" id="1618413"/>
    <lineage>
        <taxon>Bacteria</taxon>
        <taxon>Candidatus Curtissiibacteriota</taxon>
    </lineage>
</organism>
<feature type="transmembrane region" description="Helical" evidence="8">
    <location>
        <begin position="355"/>
        <end position="376"/>
    </location>
</feature>
<dbReference type="GO" id="GO:0009103">
    <property type="term" value="P:lipopolysaccharide biosynthetic process"/>
    <property type="evidence" value="ECO:0007669"/>
    <property type="project" value="UniProtKB-ARBA"/>
</dbReference>
<dbReference type="PANTHER" id="PTHR33908">
    <property type="entry name" value="MANNOSYLTRANSFERASE YKCB-RELATED"/>
    <property type="match status" value="1"/>
</dbReference>
<keyword evidence="3 10" id="KW-0328">Glycosyltransferase</keyword>
<dbReference type="InterPro" id="IPR050297">
    <property type="entry name" value="LipidA_mod_glycosyltrf_83"/>
</dbReference>
<name>A0A0G1J712_9BACT</name>
<feature type="transmembrane region" description="Helical" evidence="8">
    <location>
        <begin position="150"/>
        <end position="167"/>
    </location>
</feature>
<evidence type="ECO:0000256" key="2">
    <source>
        <dbReference type="ARBA" id="ARBA00022475"/>
    </source>
</evidence>
<keyword evidence="7 8" id="KW-0472">Membrane</keyword>
<evidence type="ECO:0000256" key="8">
    <source>
        <dbReference type="SAM" id="Phobius"/>
    </source>
</evidence>
<keyword evidence="5 8" id="KW-0812">Transmembrane</keyword>
<dbReference type="GO" id="GO:0016763">
    <property type="term" value="F:pentosyltransferase activity"/>
    <property type="evidence" value="ECO:0007669"/>
    <property type="project" value="TreeGrafter"/>
</dbReference>
<evidence type="ECO:0000256" key="6">
    <source>
        <dbReference type="ARBA" id="ARBA00022989"/>
    </source>
</evidence>
<gene>
    <name evidence="10" type="ORF">UW61_C0015G0026</name>
</gene>
<dbReference type="InterPro" id="IPR038731">
    <property type="entry name" value="RgtA/B/C-like"/>
</dbReference>
<dbReference type="AlphaFoldDB" id="A0A0G1J712"/>
<evidence type="ECO:0000313" key="11">
    <source>
        <dbReference type="Proteomes" id="UP000033901"/>
    </source>
</evidence>
<dbReference type="Proteomes" id="UP000033901">
    <property type="component" value="Unassembled WGS sequence"/>
</dbReference>
<evidence type="ECO:0000256" key="3">
    <source>
        <dbReference type="ARBA" id="ARBA00022676"/>
    </source>
</evidence>
<comment type="subcellular location">
    <subcellularLocation>
        <location evidence="1">Cell membrane</location>
        <topology evidence="1">Multi-pass membrane protein</topology>
    </subcellularLocation>
</comment>
<feature type="transmembrane region" description="Helical" evidence="8">
    <location>
        <begin position="328"/>
        <end position="348"/>
    </location>
</feature>
<proteinExistence type="predicted"/>
<evidence type="ECO:0000313" key="10">
    <source>
        <dbReference type="EMBL" id="KKT67103.1"/>
    </source>
</evidence>
<keyword evidence="6 8" id="KW-1133">Transmembrane helix</keyword>